<dbReference type="InterPro" id="IPR046341">
    <property type="entry name" value="SET_dom_sf"/>
</dbReference>
<dbReference type="InterPro" id="IPR050600">
    <property type="entry name" value="SETD3_SETD6_MTase"/>
</dbReference>
<accession>A0A7I8KD27</accession>
<evidence type="ECO:0000259" key="4">
    <source>
        <dbReference type="PROSITE" id="PS50280"/>
    </source>
</evidence>
<evidence type="ECO:0000313" key="5">
    <source>
        <dbReference type="EMBL" id="CAA7395689.1"/>
    </source>
</evidence>
<protein>
    <recommendedName>
        <fullName evidence="4">SET domain-containing protein</fullName>
    </recommendedName>
</protein>
<dbReference type="InterPro" id="IPR036464">
    <property type="entry name" value="Rubisco_LSMT_subst-bd_sf"/>
</dbReference>
<keyword evidence="6" id="KW-1185">Reference proteome</keyword>
<dbReference type="Pfam" id="PF00856">
    <property type="entry name" value="SET"/>
    <property type="match status" value="1"/>
</dbReference>
<reference evidence="5" key="1">
    <citation type="submission" date="2020-02" db="EMBL/GenBank/DDBJ databases">
        <authorList>
            <person name="Scholz U."/>
            <person name="Mascher M."/>
            <person name="Fiebig A."/>
        </authorList>
    </citation>
    <scope>NUCLEOTIDE SEQUENCE</scope>
</reference>
<dbReference type="SUPFAM" id="SSF82199">
    <property type="entry name" value="SET domain"/>
    <property type="match status" value="1"/>
</dbReference>
<dbReference type="FunFam" id="3.90.1410.10:FF:000009">
    <property type="entry name" value="Histone-lysine N-methyltransferase setd3"/>
    <property type="match status" value="1"/>
</dbReference>
<evidence type="ECO:0000313" key="6">
    <source>
        <dbReference type="Proteomes" id="UP000663760"/>
    </source>
</evidence>
<dbReference type="InterPro" id="IPR001214">
    <property type="entry name" value="SET_dom"/>
</dbReference>
<dbReference type="Gene3D" id="3.90.1410.10">
    <property type="entry name" value="set domain protein methyltransferase, domain 1"/>
    <property type="match status" value="1"/>
</dbReference>
<dbReference type="OrthoDB" id="341421at2759"/>
<proteinExistence type="predicted"/>
<dbReference type="GO" id="GO:0016279">
    <property type="term" value="F:protein-lysine N-methyltransferase activity"/>
    <property type="evidence" value="ECO:0007669"/>
    <property type="project" value="TreeGrafter"/>
</dbReference>
<dbReference type="Gene3D" id="3.90.1420.10">
    <property type="entry name" value="Rubisco LSMT, substrate-binding domain"/>
    <property type="match status" value="1"/>
</dbReference>
<dbReference type="Pfam" id="PF09273">
    <property type="entry name" value="Rubis-subs-bind"/>
    <property type="match status" value="1"/>
</dbReference>
<dbReference type="PANTHER" id="PTHR13271">
    <property type="entry name" value="UNCHARACTERIZED PUTATIVE METHYLTRANSFERASE"/>
    <property type="match status" value="1"/>
</dbReference>
<keyword evidence="2" id="KW-0808">Transferase</keyword>
<dbReference type="CDD" id="cd10527">
    <property type="entry name" value="SET_LSMT"/>
    <property type="match status" value="1"/>
</dbReference>
<evidence type="ECO:0000256" key="1">
    <source>
        <dbReference type="ARBA" id="ARBA00022603"/>
    </source>
</evidence>
<dbReference type="EMBL" id="LR746268">
    <property type="protein sequence ID" value="CAA7395689.1"/>
    <property type="molecule type" value="Genomic_DNA"/>
</dbReference>
<keyword evidence="1" id="KW-0489">Methyltransferase</keyword>
<dbReference type="Proteomes" id="UP000663760">
    <property type="component" value="Chromosome 5"/>
</dbReference>
<name>A0A7I8KD27_SPIIN</name>
<evidence type="ECO:0000256" key="3">
    <source>
        <dbReference type="ARBA" id="ARBA00022691"/>
    </source>
</evidence>
<dbReference type="PANTHER" id="PTHR13271:SF116">
    <property type="entry name" value="F21J9.27"/>
    <property type="match status" value="1"/>
</dbReference>
<dbReference type="GO" id="GO:0032259">
    <property type="term" value="P:methylation"/>
    <property type="evidence" value="ECO:0007669"/>
    <property type="project" value="UniProtKB-KW"/>
</dbReference>
<gene>
    <name evidence="5" type="ORF">SI8410_05006352</name>
</gene>
<feature type="domain" description="SET" evidence="4">
    <location>
        <begin position="61"/>
        <end position="292"/>
    </location>
</feature>
<evidence type="ECO:0000256" key="2">
    <source>
        <dbReference type="ARBA" id="ARBA00022679"/>
    </source>
</evidence>
<dbReference type="AlphaFoldDB" id="A0A7I8KD27"/>
<organism evidence="5 6">
    <name type="scientific">Spirodela intermedia</name>
    <name type="common">Intermediate duckweed</name>
    <dbReference type="NCBI Taxonomy" id="51605"/>
    <lineage>
        <taxon>Eukaryota</taxon>
        <taxon>Viridiplantae</taxon>
        <taxon>Streptophyta</taxon>
        <taxon>Embryophyta</taxon>
        <taxon>Tracheophyta</taxon>
        <taxon>Spermatophyta</taxon>
        <taxon>Magnoliopsida</taxon>
        <taxon>Liliopsida</taxon>
        <taxon>Araceae</taxon>
        <taxon>Lemnoideae</taxon>
        <taxon>Spirodela</taxon>
    </lineage>
</organism>
<dbReference type="InterPro" id="IPR015353">
    <property type="entry name" value="Rubisco_LSMT_subst-bd"/>
</dbReference>
<keyword evidence="3" id="KW-0949">S-adenosyl-L-methionine</keyword>
<sequence>MASATASKLLLTATADFLSSSTCSLRHRRALTVSASRYPRIAPFPQDLVGWVKREGGFVHPKLKIADGGEYGLTLVASEDIPRGSRLVALPERLTLRLRWSQDDDCADRPDSPLSQLVKRVPEELWAMRLGLKLLQERAKTGSLWWPYISNLPEAFDIPIFFSGEDIKNLQYSPLVHQVNKRCRFLLAFEKDVKSVLEDVDPGDHPFSGQDVNASSLGWAMSAVSSRAFRLRCKTPQDGSGADVPVLLPLIDMCNHSFNPNAVIVEEKDNQKLLVVSKTSIETDVPVTLNYGCLTNDFFLLDYGFVISSNPHDHVELKYDGVLLDAAAIAAGVPSPSFSSPTEWQREILSQLNLHGDGAFLKVNLGGEEKVDGRLLAAFRAVLSDDREAAQKSDLSTLMSLSAEAPLGVSAEGKALRTVIALCVISLQHFPTKIMEDESILKGDISESTRLAVEFRLQKKLMIVDLMRELTRRVKVLPKEAFLNR</sequence>
<dbReference type="SUPFAM" id="SSF81822">
    <property type="entry name" value="RuBisCo LSMT C-terminal, substrate-binding domain"/>
    <property type="match status" value="1"/>
</dbReference>
<dbReference type="PROSITE" id="PS50280">
    <property type="entry name" value="SET"/>
    <property type="match status" value="1"/>
</dbReference>